<name>A0AAD4YGY3_PRUDU</name>
<comment type="caution">
    <text evidence="1">The sequence shown here is derived from an EMBL/GenBank/DDBJ whole genome shotgun (WGS) entry which is preliminary data.</text>
</comment>
<accession>A0AAD4YGY3</accession>
<dbReference type="Proteomes" id="UP001054821">
    <property type="component" value="Unassembled WGS sequence"/>
</dbReference>
<evidence type="ECO:0000313" key="1">
    <source>
        <dbReference type="EMBL" id="KAI5311182.1"/>
    </source>
</evidence>
<organism evidence="1 2">
    <name type="scientific">Prunus dulcis</name>
    <name type="common">Almond</name>
    <name type="synonym">Amygdalus dulcis</name>
    <dbReference type="NCBI Taxonomy" id="3755"/>
    <lineage>
        <taxon>Eukaryota</taxon>
        <taxon>Viridiplantae</taxon>
        <taxon>Streptophyta</taxon>
        <taxon>Embryophyta</taxon>
        <taxon>Tracheophyta</taxon>
        <taxon>Spermatophyta</taxon>
        <taxon>Magnoliopsida</taxon>
        <taxon>eudicotyledons</taxon>
        <taxon>Gunneridae</taxon>
        <taxon>Pentapetalae</taxon>
        <taxon>rosids</taxon>
        <taxon>fabids</taxon>
        <taxon>Rosales</taxon>
        <taxon>Rosaceae</taxon>
        <taxon>Amygdaloideae</taxon>
        <taxon>Amygdaleae</taxon>
        <taxon>Prunus</taxon>
    </lineage>
</organism>
<reference evidence="1 2" key="1">
    <citation type="journal article" date="2022" name="G3 (Bethesda)">
        <title>Whole-genome sequence and methylome profiling of the almond [Prunus dulcis (Mill.) D.A. Webb] cultivar 'Nonpareil'.</title>
        <authorList>
            <person name="D'Amico-Willman K.M."/>
            <person name="Ouma W.Z."/>
            <person name="Meulia T."/>
            <person name="Sideli G.M."/>
            <person name="Gradziel T.M."/>
            <person name="Fresnedo-Ramirez J."/>
        </authorList>
    </citation>
    <scope>NUCLEOTIDE SEQUENCE [LARGE SCALE GENOMIC DNA]</scope>
    <source>
        <strain evidence="1">Clone GOH B32 T37-40</strain>
    </source>
</reference>
<protein>
    <submittedName>
        <fullName evidence="1">Uncharacterized protein</fullName>
    </submittedName>
</protein>
<dbReference type="EMBL" id="JAJFAZ020000078">
    <property type="protein sequence ID" value="KAI5311182.1"/>
    <property type="molecule type" value="Genomic_DNA"/>
</dbReference>
<proteinExistence type="predicted"/>
<keyword evidence="2" id="KW-1185">Reference proteome</keyword>
<sequence>MLRIGSTLTYEHDAVLPVEISLQSLRMERQPEMDEEEYTKAMMEELEQLSSIRAKALNYLMIGKQAMARPYH</sequence>
<dbReference type="AlphaFoldDB" id="A0AAD4YGY3"/>
<gene>
    <name evidence="1" type="ORF">L3X38_000085</name>
</gene>
<evidence type="ECO:0000313" key="2">
    <source>
        <dbReference type="Proteomes" id="UP001054821"/>
    </source>
</evidence>